<dbReference type="eggNOG" id="COG4842">
    <property type="taxonomic scope" value="Bacteria"/>
</dbReference>
<dbReference type="BioCyc" id="SESP1179773:BN6_RS37750-MONOMER"/>
<name>K0K9L4_SACES</name>
<protein>
    <recommendedName>
        <fullName evidence="4">ESAT-6-like protein</fullName>
    </recommendedName>
</protein>
<dbReference type="Gene3D" id="1.10.287.1060">
    <property type="entry name" value="ESAT-6-like"/>
    <property type="match status" value="1"/>
</dbReference>
<dbReference type="Proteomes" id="UP000006281">
    <property type="component" value="Chromosome"/>
</dbReference>
<keyword evidence="3" id="KW-1185">Reference proteome</keyword>
<accession>K0K9L4</accession>
<dbReference type="RefSeq" id="WP_015105135.1">
    <property type="nucleotide sequence ID" value="NC_019673.1"/>
</dbReference>
<sequence>MSGGGFQVDLPGMRRGAAQFSGSGDALDGVFQQLDGALRAEGQCWGGDESGQAFAKSYVPNSTATLDAFKNLAKALQDIRTGVDQSADTYEGVDQGNATGISRTY</sequence>
<dbReference type="InterPro" id="IPR010310">
    <property type="entry name" value="T7SS_ESAT-6-like"/>
</dbReference>
<reference evidence="2 3" key="1">
    <citation type="journal article" date="2012" name="BMC Genomics">
        <title>Complete genome sequence of Saccharothrix espanaensis DSM 44229T and comparison to the other completely sequenced Pseudonocardiaceae.</title>
        <authorList>
            <person name="Strobel T."/>
            <person name="Al-Dilaimi A."/>
            <person name="Blom J."/>
            <person name="Gessner A."/>
            <person name="Kalinowski J."/>
            <person name="Luzhetska M."/>
            <person name="Puhler A."/>
            <person name="Szczepanowski R."/>
            <person name="Bechthold A."/>
            <person name="Ruckert C."/>
        </authorList>
    </citation>
    <scope>NUCLEOTIDE SEQUENCE [LARGE SCALE GENOMIC DNA]</scope>
    <source>
        <strain evidence="3">ATCC 51144 / DSM 44229 / JCM 9112 / NBRC 15066 / NRRL 15764</strain>
    </source>
</reference>
<evidence type="ECO:0000313" key="3">
    <source>
        <dbReference type="Proteomes" id="UP000006281"/>
    </source>
</evidence>
<dbReference type="AlphaFoldDB" id="K0K9L4"/>
<proteinExistence type="predicted"/>
<dbReference type="KEGG" id="sesp:BN6_78070"/>
<dbReference type="STRING" id="1179773.BN6_78070"/>
<feature type="region of interest" description="Disordered" evidence="1">
    <location>
        <begin position="84"/>
        <end position="105"/>
    </location>
</feature>
<dbReference type="PATRIC" id="fig|1179773.3.peg.7881"/>
<gene>
    <name evidence="2" type="ordered locus">BN6_78070</name>
</gene>
<evidence type="ECO:0000256" key="1">
    <source>
        <dbReference type="SAM" id="MobiDB-lite"/>
    </source>
</evidence>
<dbReference type="SUPFAM" id="SSF140453">
    <property type="entry name" value="EsxAB dimer-like"/>
    <property type="match status" value="1"/>
</dbReference>
<dbReference type="HOGENOM" id="CLU_142297_2_1_11"/>
<evidence type="ECO:0000313" key="2">
    <source>
        <dbReference type="EMBL" id="CCH35026.1"/>
    </source>
</evidence>
<dbReference type="Pfam" id="PF06013">
    <property type="entry name" value="WXG100"/>
    <property type="match status" value="1"/>
</dbReference>
<feature type="compositionally biased region" description="Polar residues" evidence="1">
    <location>
        <begin position="96"/>
        <end position="105"/>
    </location>
</feature>
<dbReference type="InterPro" id="IPR036689">
    <property type="entry name" value="ESAT-6-like_sf"/>
</dbReference>
<evidence type="ECO:0008006" key="4">
    <source>
        <dbReference type="Google" id="ProtNLM"/>
    </source>
</evidence>
<organism evidence="2 3">
    <name type="scientific">Saccharothrix espanaensis (strain ATCC 51144 / DSM 44229 / JCM 9112 / NBRC 15066 / NRRL 15764)</name>
    <dbReference type="NCBI Taxonomy" id="1179773"/>
    <lineage>
        <taxon>Bacteria</taxon>
        <taxon>Bacillati</taxon>
        <taxon>Actinomycetota</taxon>
        <taxon>Actinomycetes</taxon>
        <taxon>Pseudonocardiales</taxon>
        <taxon>Pseudonocardiaceae</taxon>
        <taxon>Saccharothrix</taxon>
    </lineage>
</organism>
<dbReference type="EMBL" id="HE804045">
    <property type="protein sequence ID" value="CCH35026.1"/>
    <property type="molecule type" value="Genomic_DNA"/>
</dbReference>
<dbReference type="OrthoDB" id="4247883at2"/>